<reference evidence="9" key="1">
    <citation type="submission" date="2021-04" db="EMBL/GenBank/DDBJ databases">
        <title>Genome based classification of Actinospica acidithermotolerans sp. nov., an actinobacterium isolated from an Indonesian hot spring.</title>
        <authorList>
            <person name="Kusuma A.B."/>
            <person name="Putra K.E."/>
            <person name="Nafisah S."/>
            <person name="Loh J."/>
            <person name="Nouioui I."/>
            <person name="Goodfellow M."/>
        </authorList>
    </citation>
    <scope>NUCLEOTIDE SEQUENCE</scope>
    <source>
        <strain evidence="9">CSCA 57</strain>
    </source>
</reference>
<feature type="transmembrane region" description="Helical" evidence="7">
    <location>
        <begin position="178"/>
        <end position="196"/>
    </location>
</feature>
<dbReference type="EMBL" id="JAGSOG010000029">
    <property type="protein sequence ID" value="MBR7833399.1"/>
    <property type="molecule type" value="Genomic_DNA"/>
</dbReference>
<keyword evidence="6 7" id="KW-0472">Membrane</keyword>
<dbReference type="SUPFAM" id="SSF103473">
    <property type="entry name" value="MFS general substrate transporter"/>
    <property type="match status" value="1"/>
</dbReference>
<evidence type="ECO:0000313" key="9">
    <source>
        <dbReference type="EMBL" id="MBR7833399.1"/>
    </source>
</evidence>
<dbReference type="PANTHER" id="PTHR23513">
    <property type="entry name" value="INTEGRAL MEMBRANE EFFLUX PROTEIN-RELATED"/>
    <property type="match status" value="1"/>
</dbReference>
<dbReference type="PROSITE" id="PS50850">
    <property type="entry name" value="MFS"/>
    <property type="match status" value="1"/>
</dbReference>
<evidence type="ECO:0000259" key="8">
    <source>
        <dbReference type="PROSITE" id="PS50850"/>
    </source>
</evidence>
<keyword evidence="2" id="KW-0813">Transport</keyword>
<keyword evidence="4 7" id="KW-0812">Transmembrane</keyword>
<feature type="transmembrane region" description="Helical" evidence="7">
    <location>
        <begin position="48"/>
        <end position="69"/>
    </location>
</feature>
<dbReference type="Pfam" id="PF05977">
    <property type="entry name" value="MFS_3"/>
    <property type="match status" value="1"/>
</dbReference>
<keyword evidence="3" id="KW-1003">Cell membrane</keyword>
<evidence type="ECO:0000256" key="3">
    <source>
        <dbReference type="ARBA" id="ARBA00022475"/>
    </source>
</evidence>
<evidence type="ECO:0000313" key="10">
    <source>
        <dbReference type="Proteomes" id="UP000675781"/>
    </source>
</evidence>
<feature type="transmembrane region" description="Helical" evidence="7">
    <location>
        <begin position="366"/>
        <end position="383"/>
    </location>
</feature>
<evidence type="ECO:0000256" key="1">
    <source>
        <dbReference type="ARBA" id="ARBA00004651"/>
    </source>
</evidence>
<accession>A0A941IMZ2</accession>
<feature type="transmembrane region" description="Helical" evidence="7">
    <location>
        <begin position="90"/>
        <end position="119"/>
    </location>
</feature>
<protein>
    <submittedName>
        <fullName evidence="9">MFS transporter</fullName>
    </submittedName>
</protein>
<keyword evidence="10" id="KW-1185">Reference proteome</keyword>
<feature type="transmembrane region" description="Helical" evidence="7">
    <location>
        <begin position="325"/>
        <end position="345"/>
    </location>
</feature>
<dbReference type="PANTHER" id="PTHR23513:SF6">
    <property type="entry name" value="MAJOR FACILITATOR SUPERFAMILY ASSOCIATED DOMAIN-CONTAINING PROTEIN"/>
    <property type="match status" value="1"/>
</dbReference>
<dbReference type="InterPro" id="IPR036259">
    <property type="entry name" value="MFS_trans_sf"/>
</dbReference>
<dbReference type="AlphaFoldDB" id="A0A941IMZ2"/>
<organism evidence="9 10">
    <name type="scientific">Actinospica durhamensis</name>
    <dbReference type="NCBI Taxonomy" id="1508375"/>
    <lineage>
        <taxon>Bacteria</taxon>
        <taxon>Bacillati</taxon>
        <taxon>Actinomycetota</taxon>
        <taxon>Actinomycetes</taxon>
        <taxon>Catenulisporales</taxon>
        <taxon>Actinospicaceae</taxon>
        <taxon>Actinospica</taxon>
    </lineage>
</organism>
<dbReference type="CDD" id="cd06173">
    <property type="entry name" value="MFS_MefA_like"/>
    <property type="match status" value="1"/>
</dbReference>
<evidence type="ECO:0000256" key="6">
    <source>
        <dbReference type="ARBA" id="ARBA00023136"/>
    </source>
</evidence>
<dbReference type="InterPro" id="IPR010290">
    <property type="entry name" value="TM_effector"/>
</dbReference>
<proteinExistence type="predicted"/>
<comment type="subcellular location">
    <subcellularLocation>
        <location evidence="1">Cell membrane</location>
        <topology evidence="1">Multi-pass membrane protein</topology>
    </subcellularLocation>
</comment>
<feature type="transmembrane region" description="Helical" evidence="7">
    <location>
        <begin position="389"/>
        <end position="410"/>
    </location>
</feature>
<dbReference type="GO" id="GO:0022857">
    <property type="term" value="F:transmembrane transporter activity"/>
    <property type="evidence" value="ECO:0007669"/>
    <property type="project" value="InterPro"/>
</dbReference>
<evidence type="ECO:0000256" key="7">
    <source>
        <dbReference type="SAM" id="Phobius"/>
    </source>
</evidence>
<dbReference type="Proteomes" id="UP000675781">
    <property type="component" value="Unassembled WGS sequence"/>
</dbReference>
<feature type="domain" description="Major facilitator superfamily (MFS) profile" evidence="8">
    <location>
        <begin position="235"/>
        <end position="435"/>
    </location>
</feature>
<gene>
    <name evidence="9" type="ORF">KDL01_08990</name>
</gene>
<feature type="transmembrane region" description="Helical" evidence="7">
    <location>
        <begin position="272"/>
        <end position="290"/>
    </location>
</feature>
<dbReference type="InterPro" id="IPR020846">
    <property type="entry name" value="MFS_dom"/>
</dbReference>
<feature type="transmembrane region" description="Helical" evidence="7">
    <location>
        <begin position="238"/>
        <end position="260"/>
    </location>
</feature>
<feature type="transmembrane region" description="Helical" evidence="7">
    <location>
        <begin position="302"/>
        <end position="319"/>
    </location>
</feature>
<comment type="caution">
    <text evidence="9">The sequence shown here is derived from an EMBL/GenBank/DDBJ whole genome shotgun (WGS) entry which is preliminary data.</text>
</comment>
<evidence type="ECO:0000256" key="4">
    <source>
        <dbReference type="ARBA" id="ARBA00022692"/>
    </source>
</evidence>
<sequence length="435" mass="45367">MRLRFQPGGLSFGRDFDRLWTAASVSYLGDGVSMAALPLLAASLTGNAALVGLSGTVTSVPWLFLGLVSGTLVDRWDRLRVMWIVDGVRFLLVVALAVTVATGHADIALLLGAGLMLGIGQTLFDTASQATVPSLVAERGKKLEGANGRLSVSQTVGEQFAGPPAGGLLFAEAASAPLFANAASFGISALMIRKLALRRRAARTAMAPKPAVPAPRASMPHEIREGVAWLLRHRTMRVLAVTVGVVNLTYTAGSAVFVLYVRRELHLGPPAYGMLLAATAVGAVLGGLLVERATRSLGPGRILSAALGLATASRIGLALTHEVFAAAGALLLGGMGITVFAVVSISFRQRLVPDRLQGRVLSAYRMIALSTEPLGGALGGILVDRMGVRAPFLIGGGLLALLTLVTIPLLSNRSLREAAETEREEVARYEAGSQT</sequence>
<feature type="transmembrane region" description="Helical" evidence="7">
    <location>
        <begin position="20"/>
        <end position="42"/>
    </location>
</feature>
<dbReference type="RefSeq" id="WP_212527921.1">
    <property type="nucleotide sequence ID" value="NZ_JAGSOG010000029.1"/>
</dbReference>
<keyword evidence="5 7" id="KW-1133">Transmembrane helix</keyword>
<evidence type="ECO:0000256" key="5">
    <source>
        <dbReference type="ARBA" id="ARBA00022989"/>
    </source>
</evidence>
<evidence type="ECO:0000256" key="2">
    <source>
        <dbReference type="ARBA" id="ARBA00022448"/>
    </source>
</evidence>
<dbReference type="GO" id="GO:0005886">
    <property type="term" value="C:plasma membrane"/>
    <property type="evidence" value="ECO:0007669"/>
    <property type="project" value="UniProtKB-SubCell"/>
</dbReference>
<name>A0A941IMZ2_9ACTN</name>
<dbReference type="Gene3D" id="1.20.1250.20">
    <property type="entry name" value="MFS general substrate transporter like domains"/>
    <property type="match status" value="1"/>
</dbReference>